<keyword evidence="3 5" id="KW-1133">Transmembrane helix</keyword>
<evidence type="ECO:0000256" key="3">
    <source>
        <dbReference type="ARBA" id="ARBA00022989"/>
    </source>
</evidence>
<accession>A0A9K3PUI6</accession>
<evidence type="ECO:0000256" key="4">
    <source>
        <dbReference type="ARBA" id="ARBA00023136"/>
    </source>
</evidence>
<dbReference type="OrthoDB" id="199349at2759"/>
<evidence type="ECO:0000313" key="8">
    <source>
        <dbReference type="Proteomes" id="UP000693970"/>
    </source>
</evidence>
<evidence type="ECO:0000256" key="2">
    <source>
        <dbReference type="ARBA" id="ARBA00022692"/>
    </source>
</evidence>
<sequence length="437" mass="50237">MTTSSSSLSSFFTFDSPYMNDLGGLSHGSLFRVSDSVDTSVAPGTSNHKEDNHDKPSYYDILTFQSFLYSPNLTWLIMAVVVWHIYPYPLLQQTQQSTTEEEVVVASSFSFWRFFQQRLAFNMLLSFGYIGFWHVTLYGLHWCHRPFVPNRRYKLQKVLHNMFYTTLGVLHWTAVEVAFVYCYRTGRLSYGWNTTSTTTTTTPATTVTASILRFLFTLILAMYTPSFRDIHFYVAHRLIHVRWLYKYIHAVHHRNIDVEPFSGLAMHPVEHLWYYTCYAPFLIPLSDIFGIDNNLINNLINGSNNSSNWKDKQQTLQQLEDRPVLDSKATLEGWWKPEHPEYQLGILALVIASLWAYSCSLLSALPTAALITIGPAVWALILAIATRPSSSHLLLSWRKTLLAPFDKDPWWSLLLHFGLGFVLGLLPSTYLLYLVLS</sequence>
<evidence type="ECO:0000256" key="1">
    <source>
        <dbReference type="ARBA" id="ARBA00004370"/>
    </source>
</evidence>
<reference evidence="7" key="1">
    <citation type="journal article" date="2021" name="Sci. Rep.">
        <title>Diploid genomic architecture of Nitzschia inconspicua, an elite biomass production diatom.</title>
        <authorList>
            <person name="Oliver A."/>
            <person name="Podell S."/>
            <person name="Pinowska A."/>
            <person name="Traller J.C."/>
            <person name="Smith S.R."/>
            <person name="McClure R."/>
            <person name="Beliaev A."/>
            <person name="Bohutskyi P."/>
            <person name="Hill E.A."/>
            <person name="Rabines A."/>
            <person name="Zheng H."/>
            <person name="Allen L.Z."/>
            <person name="Kuo A."/>
            <person name="Grigoriev I.V."/>
            <person name="Allen A.E."/>
            <person name="Hazlebeck D."/>
            <person name="Allen E.E."/>
        </authorList>
    </citation>
    <scope>NUCLEOTIDE SEQUENCE</scope>
    <source>
        <strain evidence="7">Hildebrandi</strain>
    </source>
</reference>
<keyword evidence="8" id="KW-1185">Reference proteome</keyword>
<feature type="transmembrane region" description="Helical" evidence="5">
    <location>
        <begin position="369"/>
        <end position="390"/>
    </location>
</feature>
<organism evidence="7 8">
    <name type="scientific">Nitzschia inconspicua</name>
    <dbReference type="NCBI Taxonomy" id="303405"/>
    <lineage>
        <taxon>Eukaryota</taxon>
        <taxon>Sar</taxon>
        <taxon>Stramenopiles</taxon>
        <taxon>Ochrophyta</taxon>
        <taxon>Bacillariophyta</taxon>
        <taxon>Bacillariophyceae</taxon>
        <taxon>Bacillariophycidae</taxon>
        <taxon>Bacillariales</taxon>
        <taxon>Bacillariaceae</taxon>
        <taxon>Nitzschia</taxon>
    </lineage>
</organism>
<evidence type="ECO:0000259" key="6">
    <source>
        <dbReference type="Pfam" id="PF04116"/>
    </source>
</evidence>
<dbReference type="GO" id="GO:0016491">
    <property type="term" value="F:oxidoreductase activity"/>
    <property type="evidence" value="ECO:0007669"/>
    <property type="project" value="InterPro"/>
</dbReference>
<dbReference type="PANTHER" id="PTHR11863">
    <property type="entry name" value="STEROL DESATURASE"/>
    <property type="match status" value="1"/>
</dbReference>
<name>A0A9K3PUI6_9STRA</name>
<gene>
    <name evidence="7" type="ORF">IV203_035126</name>
</gene>
<dbReference type="Proteomes" id="UP000693970">
    <property type="component" value="Unassembled WGS sequence"/>
</dbReference>
<feature type="transmembrane region" description="Helical" evidence="5">
    <location>
        <begin position="119"/>
        <end position="142"/>
    </location>
</feature>
<protein>
    <submittedName>
        <fullName evidence="7">C-5 sterol desaturase</fullName>
    </submittedName>
</protein>
<feature type="transmembrane region" description="Helical" evidence="5">
    <location>
        <begin position="162"/>
        <end position="183"/>
    </location>
</feature>
<dbReference type="GO" id="GO:0005506">
    <property type="term" value="F:iron ion binding"/>
    <property type="evidence" value="ECO:0007669"/>
    <property type="project" value="InterPro"/>
</dbReference>
<feature type="transmembrane region" description="Helical" evidence="5">
    <location>
        <begin position="67"/>
        <end position="86"/>
    </location>
</feature>
<evidence type="ECO:0000256" key="5">
    <source>
        <dbReference type="SAM" id="Phobius"/>
    </source>
</evidence>
<feature type="domain" description="Fatty acid hydroxylase" evidence="6">
    <location>
        <begin position="227"/>
        <end position="281"/>
    </location>
</feature>
<keyword evidence="4 5" id="KW-0472">Membrane</keyword>
<feature type="transmembrane region" description="Helical" evidence="5">
    <location>
        <begin position="342"/>
        <end position="362"/>
    </location>
</feature>
<dbReference type="InterPro" id="IPR006694">
    <property type="entry name" value="Fatty_acid_hydroxylase"/>
</dbReference>
<feature type="transmembrane region" description="Helical" evidence="5">
    <location>
        <begin position="204"/>
        <end position="223"/>
    </location>
</feature>
<dbReference type="InterPro" id="IPR050307">
    <property type="entry name" value="Sterol_Desaturase_Related"/>
</dbReference>
<dbReference type="EMBL" id="JAGRRH010000013">
    <property type="protein sequence ID" value="KAG7360028.1"/>
    <property type="molecule type" value="Genomic_DNA"/>
</dbReference>
<comment type="caution">
    <text evidence="7">The sequence shown here is derived from an EMBL/GenBank/DDBJ whole genome shotgun (WGS) entry which is preliminary data.</text>
</comment>
<keyword evidence="2 5" id="KW-0812">Transmembrane</keyword>
<feature type="transmembrane region" description="Helical" evidence="5">
    <location>
        <begin position="410"/>
        <end position="436"/>
    </location>
</feature>
<dbReference type="GO" id="GO:0008610">
    <property type="term" value="P:lipid biosynthetic process"/>
    <property type="evidence" value="ECO:0007669"/>
    <property type="project" value="InterPro"/>
</dbReference>
<evidence type="ECO:0000313" key="7">
    <source>
        <dbReference type="EMBL" id="KAG7360028.1"/>
    </source>
</evidence>
<dbReference type="Pfam" id="PF04116">
    <property type="entry name" value="FA_hydroxylase"/>
    <property type="match status" value="1"/>
</dbReference>
<dbReference type="AlphaFoldDB" id="A0A9K3PUI6"/>
<proteinExistence type="predicted"/>
<reference evidence="7" key="2">
    <citation type="submission" date="2021-04" db="EMBL/GenBank/DDBJ databases">
        <authorList>
            <person name="Podell S."/>
        </authorList>
    </citation>
    <scope>NUCLEOTIDE SEQUENCE</scope>
    <source>
        <strain evidence="7">Hildebrandi</strain>
    </source>
</reference>
<dbReference type="GO" id="GO:0016020">
    <property type="term" value="C:membrane"/>
    <property type="evidence" value="ECO:0007669"/>
    <property type="project" value="UniProtKB-SubCell"/>
</dbReference>
<comment type="subcellular location">
    <subcellularLocation>
        <location evidence="1">Membrane</location>
    </subcellularLocation>
</comment>